<keyword evidence="2" id="KW-1185">Reference proteome</keyword>
<reference evidence="1 2" key="1">
    <citation type="submission" date="2021-06" db="EMBL/GenBank/DDBJ databases">
        <authorList>
            <person name="Palmer J.M."/>
        </authorList>
    </citation>
    <scope>NUCLEOTIDE SEQUENCE [LARGE SCALE GENOMIC DNA]</scope>
    <source>
        <strain evidence="1 2">AS_MEX2019</strain>
        <tissue evidence="1">Muscle</tissue>
    </source>
</reference>
<name>A0ABV1ADQ8_9TELE</name>
<evidence type="ECO:0000313" key="1">
    <source>
        <dbReference type="EMBL" id="MEQ2316279.1"/>
    </source>
</evidence>
<proteinExistence type="predicted"/>
<accession>A0ABV1ADQ8</accession>
<gene>
    <name evidence="1" type="ORF">AMECASPLE_031015</name>
</gene>
<evidence type="ECO:0000313" key="2">
    <source>
        <dbReference type="Proteomes" id="UP001469553"/>
    </source>
</evidence>
<organism evidence="1 2">
    <name type="scientific">Ameca splendens</name>
    <dbReference type="NCBI Taxonomy" id="208324"/>
    <lineage>
        <taxon>Eukaryota</taxon>
        <taxon>Metazoa</taxon>
        <taxon>Chordata</taxon>
        <taxon>Craniata</taxon>
        <taxon>Vertebrata</taxon>
        <taxon>Euteleostomi</taxon>
        <taxon>Actinopterygii</taxon>
        <taxon>Neopterygii</taxon>
        <taxon>Teleostei</taxon>
        <taxon>Neoteleostei</taxon>
        <taxon>Acanthomorphata</taxon>
        <taxon>Ovalentaria</taxon>
        <taxon>Atherinomorphae</taxon>
        <taxon>Cyprinodontiformes</taxon>
        <taxon>Goodeidae</taxon>
        <taxon>Ameca</taxon>
    </lineage>
</organism>
<dbReference type="Proteomes" id="UP001469553">
    <property type="component" value="Unassembled WGS sequence"/>
</dbReference>
<sequence>MTSSPVYRHISKLCTNVRIHLCSPDKCFNSAHSGRHRLLLQRKVLRSNMGLLVLTHLLGHLWNQLTSREGLHPSKAVFVGRLHYSVATKAVPIHESFRDSLKCGRQMCPSLADLKDGS</sequence>
<comment type="caution">
    <text evidence="1">The sequence shown here is derived from an EMBL/GenBank/DDBJ whole genome shotgun (WGS) entry which is preliminary data.</text>
</comment>
<protein>
    <submittedName>
        <fullName evidence="1">Uncharacterized protein</fullName>
    </submittedName>
</protein>
<dbReference type="EMBL" id="JAHRIP010088429">
    <property type="protein sequence ID" value="MEQ2316279.1"/>
    <property type="molecule type" value="Genomic_DNA"/>
</dbReference>